<dbReference type="InterPro" id="IPR025877">
    <property type="entry name" value="MobA-like_NTP_Trfase"/>
</dbReference>
<protein>
    <submittedName>
        <fullName evidence="3">MobA-like NTP transferase domain-containing protein</fullName>
    </submittedName>
</protein>
<dbReference type="Gene3D" id="3.90.550.10">
    <property type="entry name" value="Spore Coat Polysaccharide Biosynthesis Protein SpsA, Chain A"/>
    <property type="match status" value="1"/>
</dbReference>
<dbReference type="RefSeq" id="WP_090440140.1">
    <property type="nucleotide sequence ID" value="NZ_FOHU01000003.1"/>
</dbReference>
<name>A0A1I0AL74_9FIRM</name>
<dbReference type="Pfam" id="PF12804">
    <property type="entry name" value="NTP_transf_3"/>
    <property type="match status" value="1"/>
</dbReference>
<dbReference type="STRING" id="426128.SAMN05660297_00962"/>
<evidence type="ECO:0000313" key="3">
    <source>
        <dbReference type="EMBL" id="SES94621.1"/>
    </source>
</evidence>
<proteinExistence type="predicted"/>
<keyword evidence="4" id="KW-1185">Reference proteome</keyword>
<accession>A0A1I0AL74</accession>
<gene>
    <name evidence="3" type="ORF">SAMN05660297_00962</name>
</gene>
<dbReference type="EMBL" id="FOHU01000003">
    <property type="protein sequence ID" value="SES94621.1"/>
    <property type="molecule type" value="Genomic_DNA"/>
</dbReference>
<reference evidence="3 4" key="1">
    <citation type="submission" date="2016-10" db="EMBL/GenBank/DDBJ databases">
        <authorList>
            <person name="de Groot N.N."/>
        </authorList>
    </citation>
    <scope>NUCLEOTIDE SEQUENCE [LARGE SCALE GENOMIC DNA]</scope>
    <source>
        <strain evidence="3 4">DSM 18979</strain>
    </source>
</reference>
<dbReference type="AlphaFoldDB" id="A0A1I0AL74"/>
<feature type="domain" description="MobA-like NTP transferase" evidence="2">
    <location>
        <begin position="3"/>
        <end position="129"/>
    </location>
</feature>
<keyword evidence="1 3" id="KW-0808">Transferase</keyword>
<dbReference type="PANTHER" id="PTHR19136">
    <property type="entry name" value="MOLYBDENUM COFACTOR GUANYLYLTRANSFERASE"/>
    <property type="match status" value="1"/>
</dbReference>
<evidence type="ECO:0000259" key="2">
    <source>
        <dbReference type="Pfam" id="PF12804"/>
    </source>
</evidence>
<organism evidence="3 4">
    <name type="scientific">Natronincola peptidivorans</name>
    <dbReference type="NCBI Taxonomy" id="426128"/>
    <lineage>
        <taxon>Bacteria</taxon>
        <taxon>Bacillati</taxon>
        <taxon>Bacillota</taxon>
        <taxon>Clostridia</taxon>
        <taxon>Peptostreptococcales</taxon>
        <taxon>Natronincolaceae</taxon>
        <taxon>Natronincola</taxon>
    </lineage>
</organism>
<sequence>MKAIILAGEGKDKNSFDHNKATIPIKGIPMIQYVVNCIKSSEYIDSLLVVGNPQHLEPIIGGEVEIIIQQKASMMDNLLEALSYVKEEDKVLIATCDIPLIHKAVVNNFIETAMTKEADLCYPIVEKSFCEGCYPDARRTYVPLKEGVYTGGNMILLAPKTIDKIEVIARLLIRHRKNPIKMSQALGFRFILKLLLKKLSIPKLERHIQKKFKIKVKAIISQNPEIANDIDTIEDIKILEKYL</sequence>
<dbReference type="SUPFAM" id="SSF53448">
    <property type="entry name" value="Nucleotide-diphospho-sugar transferases"/>
    <property type="match status" value="1"/>
</dbReference>
<dbReference type="PANTHER" id="PTHR19136:SF81">
    <property type="entry name" value="MOLYBDENUM COFACTOR GUANYLYLTRANSFERASE"/>
    <property type="match status" value="1"/>
</dbReference>
<dbReference type="GO" id="GO:0016779">
    <property type="term" value="F:nucleotidyltransferase activity"/>
    <property type="evidence" value="ECO:0007669"/>
    <property type="project" value="UniProtKB-ARBA"/>
</dbReference>
<dbReference type="InterPro" id="IPR029044">
    <property type="entry name" value="Nucleotide-diphossugar_trans"/>
</dbReference>
<evidence type="ECO:0000256" key="1">
    <source>
        <dbReference type="ARBA" id="ARBA00022679"/>
    </source>
</evidence>
<dbReference type="Proteomes" id="UP000199568">
    <property type="component" value="Unassembled WGS sequence"/>
</dbReference>
<dbReference type="OrthoDB" id="159246at2"/>
<evidence type="ECO:0000313" key="4">
    <source>
        <dbReference type="Proteomes" id="UP000199568"/>
    </source>
</evidence>